<dbReference type="RefSeq" id="WP_326075250.1">
    <property type="nucleotide sequence ID" value="NZ_JARLKY010000090.1"/>
</dbReference>
<evidence type="ECO:0000313" key="2">
    <source>
        <dbReference type="Proteomes" id="UP001338137"/>
    </source>
</evidence>
<keyword evidence="2" id="KW-1185">Reference proteome</keyword>
<proteinExistence type="predicted"/>
<sequence>MQNTPNFGFKKPDRLTDTYKIQDQNDNWDSVDSAISSGSWKQPCRAATVSNITLAGTQTIDGVVLVVGDRVLVKNQTTATQNGIYIVATGAWQRALDADTSSDFKSGMAMKISSEGTTNTSSEWFLSNANPITLDTTSLVFTQADGIMSLADTTTATSTASRPNVLLSMLAYMIKAITGKANWYTAPAINLETVNTRFQSTPSKTVADITYYVRTDGNDSNTGTANTTGGAFRTIQRAINSIPQIVNHAVSINVAAGTYAEDVFFEGLYGAGQISIYGNKDVISTSVNASSFLIRKCGVRVEVNGFNLTTTAASGIQGVQCSSLLIKFNNIVGANGTYAGMALYSSTCNVIANNISNRVYAIYSSGSIVNSSGNTGSGNTNKYVLDGAGTIYVNPLAPDTLTATNNAINNGGVLNPWGDNTTSQRSRVTATSNATQNMSAATATKVVFQSVSVDNLIEFSSSRFTAKGGGTFDVKGMCYFNSGVTTTVAYTITIYKNGAAYRFLNSNNGTTQAAPIIPFGTAIDLASGDYIEIYLTTTSATVLSANSFLEITRIA</sequence>
<dbReference type="InterPro" id="IPR011050">
    <property type="entry name" value="Pectin_lyase_fold/virulence"/>
</dbReference>
<dbReference type="SUPFAM" id="SSF51126">
    <property type="entry name" value="Pectin lyase-like"/>
    <property type="match status" value="1"/>
</dbReference>
<dbReference type="EMBL" id="JARLKY010000090">
    <property type="protein sequence ID" value="MEC0231278.1"/>
    <property type="molecule type" value="Genomic_DNA"/>
</dbReference>
<protein>
    <recommendedName>
        <fullName evidence="3">DUF1565 domain-containing protein</fullName>
    </recommendedName>
</protein>
<gene>
    <name evidence="1" type="ORF">P4I72_29690</name>
</gene>
<dbReference type="Proteomes" id="UP001338137">
    <property type="component" value="Unassembled WGS sequence"/>
</dbReference>
<evidence type="ECO:0000313" key="1">
    <source>
        <dbReference type="EMBL" id="MEC0231278.1"/>
    </source>
</evidence>
<evidence type="ECO:0008006" key="3">
    <source>
        <dbReference type="Google" id="ProtNLM"/>
    </source>
</evidence>
<organism evidence="1 2">
    <name type="scientific">Paenibacillus alba</name>
    <dbReference type="NCBI Taxonomy" id="1197127"/>
    <lineage>
        <taxon>Bacteria</taxon>
        <taxon>Bacillati</taxon>
        <taxon>Bacillota</taxon>
        <taxon>Bacilli</taxon>
        <taxon>Bacillales</taxon>
        <taxon>Paenibacillaceae</taxon>
        <taxon>Paenibacillus</taxon>
    </lineage>
</organism>
<reference evidence="1 2" key="1">
    <citation type="submission" date="2023-03" db="EMBL/GenBank/DDBJ databases">
        <title>Bacillus Genome Sequencing.</title>
        <authorList>
            <person name="Dunlap C."/>
        </authorList>
    </citation>
    <scope>NUCLEOTIDE SEQUENCE [LARGE SCALE GENOMIC DNA]</scope>
    <source>
        <strain evidence="1 2">BD-533</strain>
    </source>
</reference>
<comment type="caution">
    <text evidence="1">The sequence shown here is derived from an EMBL/GenBank/DDBJ whole genome shotgun (WGS) entry which is preliminary data.</text>
</comment>
<name>A0ABU6GAQ5_9BACL</name>
<dbReference type="Gene3D" id="2.160.20.10">
    <property type="entry name" value="Single-stranded right-handed beta-helix, Pectin lyase-like"/>
    <property type="match status" value="1"/>
</dbReference>
<accession>A0ABU6GAQ5</accession>
<dbReference type="InterPro" id="IPR012334">
    <property type="entry name" value="Pectin_lyas_fold"/>
</dbReference>